<keyword evidence="3" id="KW-1133">Transmembrane helix</keyword>
<evidence type="ECO:0000256" key="2">
    <source>
        <dbReference type="ARBA" id="ARBA00034247"/>
    </source>
</evidence>
<dbReference type="GO" id="GO:0016020">
    <property type="term" value="C:membrane"/>
    <property type="evidence" value="ECO:0007669"/>
    <property type="project" value="InterPro"/>
</dbReference>
<evidence type="ECO:0000313" key="7">
    <source>
        <dbReference type="Proteomes" id="UP000479335"/>
    </source>
</evidence>
<organism evidence="6 7">
    <name type="scientific">Duganella flavida</name>
    <dbReference type="NCBI Taxonomy" id="2692175"/>
    <lineage>
        <taxon>Bacteria</taxon>
        <taxon>Pseudomonadati</taxon>
        <taxon>Pseudomonadota</taxon>
        <taxon>Betaproteobacteria</taxon>
        <taxon>Burkholderiales</taxon>
        <taxon>Oxalobacteraceae</taxon>
        <taxon>Telluria group</taxon>
        <taxon>Duganella</taxon>
    </lineage>
</organism>
<feature type="domain" description="GGDEF" evidence="5">
    <location>
        <begin position="438"/>
        <end position="572"/>
    </location>
</feature>
<dbReference type="PROSITE" id="PS50885">
    <property type="entry name" value="HAMP"/>
    <property type="match status" value="1"/>
</dbReference>
<feature type="domain" description="HAMP" evidence="4">
    <location>
        <begin position="339"/>
        <end position="392"/>
    </location>
</feature>
<dbReference type="PANTHER" id="PTHR45138:SF9">
    <property type="entry name" value="DIGUANYLATE CYCLASE DGCM-RELATED"/>
    <property type="match status" value="1"/>
</dbReference>
<dbReference type="SMART" id="SM00304">
    <property type="entry name" value="HAMP"/>
    <property type="match status" value="1"/>
</dbReference>
<dbReference type="SUPFAM" id="SSF55073">
    <property type="entry name" value="Nucleotide cyclase"/>
    <property type="match status" value="1"/>
</dbReference>
<dbReference type="InterPro" id="IPR029787">
    <property type="entry name" value="Nucleotide_cyclase"/>
</dbReference>
<protein>
    <recommendedName>
        <fullName evidence="1">diguanylate cyclase</fullName>
        <ecNumber evidence="1">2.7.7.65</ecNumber>
    </recommendedName>
</protein>
<dbReference type="PANTHER" id="PTHR45138">
    <property type="entry name" value="REGULATORY COMPONENTS OF SENSORY TRANSDUCTION SYSTEM"/>
    <property type="match status" value="1"/>
</dbReference>
<keyword evidence="3" id="KW-0812">Transmembrane</keyword>
<proteinExistence type="predicted"/>
<dbReference type="Pfam" id="PF00672">
    <property type="entry name" value="HAMP"/>
    <property type="match status" value="1"/>
</dbReference>
<evidence type="ECO:0000256" key="1">
    <source>
        <dbReference type="ARBA" id="ARBA00012528"/>
    </source>
</evidence>
<gene>
    <name evidence="6" type="ORF">GTP46_01750</name>
</gene>
<dbReference type="Gene3D" id="6.10.340.10">
    <property type="match status" value="1"/>
</dbReference>
<dbReference type="EMBL" id="WWCN01000001">
    <property type="protein sequence ID" value="MYM21374.1"/>
    <property type="molecule type" value="Genomic_DNA"/>
</dbReference>
<dbReference type="InterPro" id="IPR043128">
    <property type="entry name" value="Rev_trsase/Diguanyl_cyclase"/>
</dbReference>
<dbReference type="PROSITE" id="PS50887">
    <property type="entry name" value="GGDEF"/>
    <property type="match status" value="1"/>
</dbReference>
<dbReference type="NCBIfam" id="TIGR00254">
    <property type="entry name" value="GGDEF"/>
    <property type="match status" value="1"/>
</dbReference>
<dbReference type="CDD" id="cd01949">
    <property type="entry name" value="GGDEF"/>
    <property type="match status" value="1"/>
</dbReference>
<dbReference type="SUPFAM" id="SSF158472">
    <property type="entry name" value="HAMP domain-like"/>
    <property type="match status" value="1"/>
</dbReference>
<dbReference type="Gene3D" id="3.30.70.270">
    <property type="match status" value="1"/>
</dbReference>
<sequence length="579" mass="63607">MKLTRLLTLSTAMLAVLVLGMLGHITRDAWLHYEHTNTGLQALRLMQRAMVAAEKLSFERGPVNAVLGDRQPGDPARQERLVRARAATDLALMQLERELQADIGAPHPVEMAPLYRTLAAARSTVDQLAALPPAARTAERLGGAVSQMFALVPQALDAVTGYTLASERAYPRISRPLIKARYAVELREYAGRLGSVLTVALATRQPLSAADYEQLQALRGRIAQLRQQMLTPGDGSSPELVAAIARVDDVSLGAGKQLVAEIEQASREGRDYDMDTGQFALRYVPTMTPILALRDELLREAQEQAWSDHEHARYELLIASLSGVAILLALTLLILIVRRRVVVPVLRATRAVIRLGNGDYSRDPSGSSRQDEIGDMLRALSTLRTNSIEKQQLELERQRLIEELRLRADTDYLTGILNRRAFTTAGNKRLRRAFDRKESLAVVLFDIDHFKSVNDTYGHEAGDQVLIRVAAVVRDQLRDGEILARHGGEEFVVMPMHCSQQQACMLAERLRKAIAEEPLTLADGHILRVTASFGVASAGGPAAALDDLLHAADQALYRAKHKGRNLVEGATQDGLTSPA</sequence>
<dbReference type="SMART" id="SM00267">
    <property type="entry name" value="GGDEF"/>
    <property type="match status" value="1"/>
</dbReference>
<dbReference type="GO" id="GO:0007165">
    <property type="term" value="P:signal transduction"/>
    <property type="evidence" value="ECO:0007669"/>
    <property type="project" value="InterPro"/>
</dbReference>
<dbReference type="Pfam" id="PF00990">
    <property type="entry name" value="GGDEF"/>
    <property type="match status" value="1"/>
</dbReference>
<evidence type="ECO:0000259" key="4">
    <source>
        <dbReference type="PROSITE" id="PS50885"/>
    </source>
</evidence>
<dbReference type="GO" id="GO:0052621">
    <property type="term" value="F:diguanylate cyclase activity"/>
    <property type="evidence" value="ECO:0007669"/>
    <property type="project" value="UniProtKB-EC"/>
</dbReference>
<feature type="transmembrane region" description="Helical" evidence="3">
    <location>
        <begin position="316"/>
        <end position="337"/>
    </location>
</feature>
<keyword evidence="7" id="KW-1185">Reference proteome</keyword>
<dbReference type="InterPro" id="IPR003660">
    <property type="entry name" value="HAMP_dom"/>
</dbReference>
<comment type="catalytic activity">
    <reaction evidence="2">
        <text>2 GTP = 3',3'-c-di-GMP + 2 diphosphate</text>
        <dbReference type="Rhea" id="RHEA:24898"/>
        <dbReference type="ChEBI" id="CHEBI:33019"/>
        <dbReference type="ChEBI" id="CHEBI:37565"/>
        <dbReference type="ChEBI" id="CHEBI:58805"/>
        <dbReference type="EC" id="2.7.7.65"/>
    </reaction>
</comment>
<dbReference type="RefSeq" id="WP_161004895.1">
    <property type="nucleotide sequence ID" value="NZ_WWCN01000001.1"/>
</dbReference>
<keyword evidence="3" id="KW-0472">Membrane</keyword>
<dbReference type="EC" id="2.7.7.65" evidence="1"/>
<dbReference type="InterPro" id="IPR000160">
    <property type="entry name" value="GGDEF_dom"/>
</dbReference>
<evidence type="ECO:0000256" key="3">
    <source>
        <dbReference type="SAM" id="Phobius"/>
    </source>
</evidence>
<comment type="caution">
    <text evidence="6">The sequence shown here is derived from an EMBL/GenBank/DDBJ whole genome shotgun (WGS) entry which is preliminary data.</text>
</comment>
<dbReference type="AlphaFoldDB" id="A0A6L8K643"/>
<name>A0A6L8K643_9BURK</name>
<accession>A0A6L8K643</accession>
<evidence type="ECO:0000313" key="6">
    <source>
        <dbReference type="EMBL" id="MYM21374.1"/>
    </source>
</evidence>
<evidence type="ECO:0000259" key="5">
    <source>
        <dbReference type="PROSITE" id="PS50887"/>
    </source>
</evidence>
<reference evidence="6 7" key="1">
    <citation type="submission" date="2019-12" db="EMBL/GenBank/DDBJ databases">
        <title>Novel species isolated from a subtropical stream in China.</title>
        <authorList>
            <person name="Lu H."/>
        </authorList>
    </citation>
    <scope>NUCLEOTIDE SEQUENCE [LARGE SCALE GENOMIC DNA]</scope>
    <source>
        <strain evidence="6 7">FT135W</strain>
    </source>
</reference>
<dbReference type="InterPro" id="IPR050469">
    <property type="entry name" value="Diguanylate_Cyclase"/>
</dbReference>
<dbReference type="Proteomes" id="UP000479335">
    <property type="component" value="Unassembled WGS sequence"/>
</dbReference>
<dbReference type="FunFam" id="3.30.70.270:FF:000001">
    <property type="entry name" value="Diguanylate cyclase domain protein"/>
    <property type="match status" value="1"/>
</dbReference>